<dbReference type="PANTHER" id="PTHR12482">
    <property type="entry name" value="LIPASE ROG1-RELATED-RELATED"/>
    <property type="match status" value="1"/>
</dbReference>
<feature type="domain" description="DUF676" evidence="3">
    <location>
        <begin position="1068"/>
        <end position="1126"/>
    </location>
</feature>
<dbReference type="InterPro" id="IPR029058">
    <property type="entry name" value="AB_hydrolase_fold"/>
</dbReference>
<dbReference type="Pfam" id="PF05057">
    <property type="entry name" value="DUF676"/>
    <property type="match status" value="2"/>
</dbReference>
<feature type="compositionally biased region" description="Basic and acidic residues" evidence="2">
    <location>
        <begin position="724"/>
        <end position="734"/>
    </location>
</feature>
<evidence type="ECO:0000313" key="5">
    <source>
        <dbReference type="Proteomes" id="UP001164746"/>
    </source>
</evidence>
<evidence type="ECO:0000259" key="3">
    <source>
        <dbReference type="Pfam" id="PF05057"/>
    </source>
</evidence>
<comment type="similarity">
    <text evidence="1">Belongs to the FAM135 family.</text>
</comment>
<dbReference type="InterPro" id="IPR007751">
    <property type="entry name" value="DUF676_lipase-like"/>
</dbReference>
<feature type="region of interest" description="Disordered" evidence="2">
    <location>
        <begin position="559"/>
        <end position="670"/>
    </location>
</feature>
<feature type="compositionally biased region" description="Polar residues" evidence="2">
    <location>
        <begin position="814"/>
        <end position="826"/>
    </location>
</feature>
<feature type="compositionally biased region" description="Polar residues" evidence="2">
    <location>
        <begin position="427"/>
        <end position="443"/>
    </location>
</feature>
<dbReference type="Gene3D" id="3.40.50.1820">
    <property type="entry name" value="alpha/beta hydrolase"/>
    <property type="match status" value="1"/>
</dbReference>
<feature type="region of interest" description="Disordered" evidence="2">
    <location>
        <begin position="724"/>
        <end position="750"/>
    </location>
</feature>
<feature type="compositionally biased region" description="Basic residues" evidence="2">
    <location>
        <begin position="559"/>
        <end position="569"/>
    </location>
</feature>
<evidence type="ECO:0000256" key="1">
    <source>
        <dbReference type="ARBA" id="ARBA00007949"/>
    </source>
</evidence>
<feature type="compositionally biased region" description="Polar residues" evidence="2">
    <location>
        <begin position="777"/>
        <end position="806"/>
    </location>
</feature>
<organism evidence="4 5">
    <name type="scientific">Mya arenaria</name>
    <name type="common">Soft-shell clam</name>
    <dbReference type="NCBI Taxonomy" id="6604"/>
    <lineage>
        <taxon>Eukaryota</taxon>
        <taxon>Metazoa</taxon>
        <taxon>Spiralia</taxon>
        <taxon>Lophotrochozoa</taxon>
        <taxon>Mollusca</taxon>
        <taxon>Bivalvia</taxon>
        <taxon>Autobranchia</taxon>
        <taxon>Heteroconchia</taxon>
        <taxon>Euheterodonta</taxon>
        <taxon>Imparidentia</taxon>
        <taxon>Neoheterodontei</taxon>
        <taxon>Myida</taxon>
        <taxon>Myoidea</taxon>
        <taxon>Myidae</taxon>
        <taxon>Mya</taxon>
    </lineage>
</organism>
<gene>
    <name evidence="4" type="ORF">MAR_037538</name>
</gene>
<dbReference type="InterPro" id="IPR044294">
    <property type="entry name" value="Lipase-like"/>
</dbReference>
<feature type="compositionally biased region" description="Polar residues" evidence="2">
    <location>
        <begin position="647"/>
        <end position="659"/>
    </location>
</feature>
<dbReference type="EMBL" id="CP111024">
    <property type="protein sequence ID" value="WAR23869.1"/>
    <property type="molecule type" value="Genomic_DNA"/>
</dbReference>
<accession>A0ABY7FSM9</accession>
<feature type="compositionally biased region" description="Basic and acidic residues" evidence="2">
    <location>
        <begin position="660"/>
        <end position="669"/>
    </location>
</feature>
<dbReference type="PANTHER" id="PTHR12482:SF67">
    <property type="entry name" value="DUF676 DOMAIN-CONTAINING PROTEIN"/>
    <property type="match status" value="1"/>
</dbReference>
<feature type="domain" description="DUF676" evidence="3">
    <location>
        <begin position="990"/>
        <end position="1064"/>
    </location>
</feature>
<feature type="region of interest" description="Disordered" evidence="2">
    <location>
        <begin position="418"/>
        <end position="443"/>
    </location>
</feature>
<dbReference type="Proteomes" id="UP001164746">
    <property type="component" value="Chromosome 13"/>
</dbReference>
<keyword evidence="5" id="KW-1185">Reference proteome</keyword>
<dbReference type="InterPro" id="IPR022122">
    <property type="entry name" value="DUF3657"/>
</dbReference>
<protein>
    <submittedName>
        <fullName evidence="4">F135A-like protein</fullName>
    </submittedName>
</protein>
<proteinExistence type="inferred from homology"/>
<dbReference type="Pfam" id="PF12394">
    <property type="entry name" value="DUF3657"/>
    <property type="match status" value="1"/>
</dbReference>
<sequence length="1205" mass="135342">MSELQATLEFSVELNKFYNVDLFQRGFYQVRTALRTPPKVPSKIEITLQKSQEFGQRFARKRGENNEIPAHVINDWAVSRTFQILYRNEDVSINDVILYRFHTLINSAKLEEEISKLDIQLYLELWFTEDLCGSDTVSSQVECVSQRMINLHVAPTKGLHHHIPLLFDYFHLCCVEVTVHGTLIALHQPFVSVPKQPKTAWSSRNPELSTLETVYFGDRPISSDPDQCAPVNMHASWQVHHRICNMLLSAYESLQTTFEHYLNDICGSQFKLEHIDCHNKLEKMMDSLRDADNEEDLIQNATRDITQLCAANVILWTQFLETATLDQGIIFHLAKEHHAQRIKRLAEGFFTHEYQKNECLACYEPSYHGHSDLAAMVRSSMYMASLPPLDLECLDIDGDHTSLPIIFEDIYFDHVSPPDSGTKRSSRSNSLSHHFTQKTLLDPQQKNRRKNIIKNIQPHTFKRPSSFNLKDAEAAAANPNKRKDVLLVGYKKTFASPNVHSRVIENALELGTLSPLSSIDRSLRSGPMSNSVSLPILERDWSRNDGAMPEYMQVARRSLRAKKRQKGKKSIITVDFGGSDPDMSKDDTPPDSEEVQPRLKRALTDPTRRQYSRQENSNAQDGRYRTSTSQQASTPLSGERFSDHDSNYVSSDCGSVSKPSSKEGAHFQDTRSSVKKHLDFQDELHRNLSACLTKALGDDGLNDSDKSDDETCIQNGYDARCGEFLESDDHHDSNGENNIPVPLSNSKELVNGDKGMEARSVQQSNLTVRDILKNNTLQLSSPGGKKSQNVGSHSSIGNDVSSSSYVQMRESRTSLDSSVGRTSSLNVARDDSAGTRDSGFLTGSQSTIASKENLNILSDRESDSAKLTVNELLKEVYERDLGQDVSDLSDSGVSVMSAKTAHKASSDSNLLHSMEALEESGSSLHIKAPDVMTTSASFPDISHLADTPKINHPRLVEKVGYSTVNESPTLASDIPYFHVPTSTDDENLDGCHLVVCVHGLDGNSADLRLVKTYMEMSLPGYRLEFLMSERNQTDTFADFEVMTQRLVNEVLHHIEMFALKVARIRYVKWKKSGSLLQLSLKDNPDPRQSFLYTLSQKPGLEFFKHVLLVGSSQDRYVPYHSSRIEICKAAQRDSTGLGSVYAEMVANILNPIVNNPKCKLIRYDVFHALPSTANTIIGRAAHIAVLDSEIFIEKFLMVCGLKYFK</sequence>
<name>A0ABY7FSM9_MYAAR</name>
<evidence type="ECO:0000256" key="2">
    <source>
        <dbReference type="SAM" id="MobiDB-lite"/>
    </source>
</evidence>
<feature type="region of interest" description="Disordered" evidence="2">
    <location>
        <begin position="777"/>
        <end position="844"/>
    </location>
</feature>
<reference evidence="4" key="1">
    <citation type="submission" date="2022-11" db="EMBL/GenBank/DDBJ databases">
        <title>Centuries of genome instability and evolution in soft-shell clam transmissible cancer (bioRxiv).</title>
        <authorList>
            <person name="Hart S.F.M."/>
            <person name="Yonemitsu M.A."/>
            <person name="Giersch R.M."/>
            <person name="Beal B.F."/>
            <person name="Arriagada G."/>
            <person name="Davis B.W."/>
            <person name="Ostrander E.A."/>
            <person name="Goff S.P."/>
            <person name="Metzger M.J."/>
        </authorList>
    </citation>
    <scope>NUCLEOTIDE SEQUENCE</scope>
    <source>
        <strain evidence="4">MELC-2E11</strain>
        <tissue evidence="4">Siphon/mantle</tissue>
    </source>
</reference>
<evidence type="ECO:0000313" key="4">
    <source>
        <dbReference type="EMBL" id="WAR23869.1"/>
    </source>
</evidence>
<feature type="compositionally biased region" description="Polar residues" evidence="2">
    <location>
        <begin position="613"/>
        <end position="636"/>
    </location>
</feature>